<protein>
    <submittedName>
        <fullName evidence="1">Zn finger protein HypA/HybF involved in hydrogenase expression</fullName>
    </submittedName>
</protein>
<sequence length="60" mass="6953">MRQNGVRYVTAFCIDCHHEANVLADRWGDEETVPGLARHFRCSECGSRKVQVRPAWHLRS</sequence>
<dbReference type="Proteomes" id="UP001245370">
    <property type="component" value="Unassembled WGS sequence"/>
</dbReference>
<name>A0ABU1KJI1_XANFL</name>
<keyword evidence="2" id="KW-1185">Reference proteome</keyword>
<proteinExistence type="predicted"/>
<evidence type="ECO:0000313" key="1">
    <source>
        <dbReference type="EMBL" id="MDR6334471.1"/>
    </source>
</evidence>
<gene>
    <name evidence="1" type="ORF">GGQ86_002953</name>
</gene>
<reference evidence="1 2" key="1">
    <citation type="submission" date="2023-07" db="EMBL/GenBank/DDBJ databases">
        <title>Genomic Encyclopedia of Type Strains, Phase IV (KMG-IV): sequencing the most valuable type-strain genomes for metagenomic binning, comparative biology and taxonomic classification.</title>
        <authorList>
            <person name="Goeker M."/>
        </authorList>
    </citation>
    <scope>NUCLEOTIDE SEQUENCE [LARGE SCALE GENOMIC DNA]</scope>
    <source>
        <strain evidence="1 2">DSM 338</strain>
    </source>
</reference>
<comment type="caution">
    <text evidence="1">The sequence shown here is derived from an EMBL/GenBank/DDBJ whole genome shotgun (WGS) entry which is preliminary data.</text>
</comment>
<organism evidence="1 2">
    <name type="scientific">Xanthobacter flavus</name>
    <dbReference type="NCBI Taxonomy" id="281"/>
    <lineage>
        <taxon>Bacteria</taxon>
        <taxon>Pseudomonadati</taxon>
        <taxon>Pseudomonadota</taxon>
        <taxon>Alphaproteobacteria</taxon>
        <taxon>Hyphomicrobiales</taxon>
        <taxon>Xanthobacteraceae</taxon>
        <taxon>Xanthobacter</taxon>
    </lineage>
</organism>
<evidence type="ECO:0000313" key="2">
    <source>
        <dbReference type="Proteomes" id="UP001245370"/>
    </source>
</evidence>
<accession>A0ABU1KJI1</accession>
<dbReference type="EMBL" id="JAVDPY010000005">
    <property type="protein sequence ID" value="MDR6334471.1"/>
    <property type="molecule type" value="Genomic_DNA"/>
</dbReference>